<name>A0A5C6NF86_9TELE</name>
<dbReference type="Pfam" id="PF00010">
    <property type="entry name" value="HLH"/>
    <property type="match status" value="2"/>
</dbReference>
<dbReference type="InterPro" id="IPR047093">
    <property type="entry name" value="TWIST1_bHLH"/>
</dbReference>
<dbReference type="FunFam" id="4.10.280.10:FF:000035">
    <property type="entry name" value="Pancreas-specific transcription factor 1a"/>
    <property type="match status" value="1"/>
</dbReference>
<keyword evidence="6" id="KW-0539">Nucleus</keyword>
<sequence length="490" mass="53534">MQGHFGDATVTNSASDLNPMGPDGQVDHERPGKTTQMRLNDHRWSGDADGGGVRAAHLVMGAQRCYGGVFHGHPGKARRRRLITVVQRQAANVRERKRMFSLNEAFDELRRKVPTFAYEKRLSRIDTLRLAIVYISFMTDLLRQHGNHKSKEVVQVCCFRTLDRGLQAPDRKKHEGNVWGRGQARTPRTLVAVRSGTPSFVPSSLINVGASWQIIYTMTPSKNGEIPFQPHLLETPPFSDPAVRTDPPRRLPGTARLLNLTRCVLIPAGYYVTPILAQSQPSQKSSSPLPAIRAPESNIGQKHIGRDNAGRGLLPDGQCGKQRGGDRASAASQRCEEAAADEEELGRGGGGGDTESPSPGTKKCRKSSEGGGGSAGSGGSEGSSSPELSFDDLQTQRVLANIRERQRTQSLNEAFTSLRKIIPTLPSDKLSKIQTLKLAARYIDFLCQVLESDELDGRGTSCSYVAHERLSYAFSVWRMGGAWSLSTTSH</sequence>
<feature type="compositionally biased region" description="Low complexity" evidence="7">
    <location>
        <begin position="278"/>
        <end position="290"/>
    </location>
</feature>
<comment type="caution">
    <text evidence="9">The sequence shown here is derived from an EMBL/GenBank/DDBJ whole genome shotgun (WGS) entry which is preliminary data.</text>
</comment>
<feature type="compositionally biased region" description="Gly residues" evidence="7">
    <location>
        <begin position="369"/>
        <end position="381"/>
    </location>
</feature>
<keyword evidence="4" id="KW-0238">DNA-binding</keyword>
<feature type="domain" description="BHLH" evidence="8">
    <location>
        <begin position="86"/>
        <end position="138"/>
    </location>
</feature>
<accession>A0A5C6NF86</accession>
<dbReference type="PROSITE" id="PS50888">
    <property type="entry name" value="BHLH"/>
    <property type="match status" value="2"/>
</dbReference>
<dbReference type="Gene3D" id="4.10.280.10">
    <property type="entry name" value="Helix-loop-helix DNA-binding domain"/>
    <property type="match status" value="2"/>
</dbReference>
<dbReference type="AlphaFoldDB" id="A0A5C6NF86"/>
<dbReference type="InterPro" id="IPR050283">
    <property type="entry name" value="E-box_TF_Regulators"/>
</dbReference>
<dbReference type="EMBL" id="RHFK02000014">
    <property type="protein sequence ID" value="TWW65716.1"/>
    <property type="molecule type" value="Genomic_DNA"/>
</dbReference>
<evidence type="ECO:0000256" key="5">
    <source>
        <dbReference type="ARBA" id="ARBA00023163"/>
    </source>
</evidence>
<evidence type="ECO:0000256" key="6">
    <source>
        <dbReference type="ARBA" id="ARBA00023242"/>
    </source>
</evidence>
<evidence type="ECO:0000256" key="1">
    <source>
        <dbReference type="ARBA" id="ARBA00022473"/>
    </source>
</evidence>
<keyword evidence="1" id="KW-0217">Developmental protein</keyword>
<dbReference type="GO" id="GO:0000977">
    <property type="term" value="F:RNA polymerase II transcription regulatory region sequence-specific DNA binding"/>
    <property type="evidence" value="ECO:0007669"/>
    <property type="project" value="TreeGrafter"/>
</dbReference>
<keyword evidence="3" id="KW-0805">Transcription regulation</keyword>
<dbReference type="GO" id="GO:0030154">
    <property type="term" value="P:cell differentiation"/>
    <property type="evidence" value="ECO:0007669"/>
    <property type="project" value="UniProtKB-KW"/>
</dbReference>
<dbReference type="InterPro" id="IPR036638">
    <property type="entry name" value="HLH_DNA-bd_sf"/>
</dbReference>
<evidence type="ECO:0000259" key="8">
    <source>
        <dbReference type="PROSITE" id="PS50888"/>
    </source>
</evidence>
<keyword evidence="5" id="KW-0804">Transcription</keyword>
<keyword evidence="10" id="KW-1185">Reference proteome</keyword>
<evidence type="ECO:0000313" key="10">
    <source>
        <dbReference type="Proteomes" id="UP000324091"/>
    </source>
</evidence>
<evidence type="ECO:0000256" key="3">
    <source>
        <dbReference type="ARBA" id="ARBA00023015"/>
    </source>
</evidence>
<dbReference type="PANTHER" id="PTHR23349">
    <property type="entry name" value="BASIC HELIX-LOOP-HELIX TRANSCRIPTION FACTOR, TWIST"/>
    <property type="match status" value="1"/>
</dbReference>
<protein>
    <submittedName>
        <fullName evidence="9">Twist-related protein T18 X-twist</fullName>
    </submittedName>
</protein>
<feature type="region of interest" description="Disordered" evidence="7">
    <location>
        <begin position="1"/>
        <end position="32"/>
    </location>
</feature>
<evidence type="ECO:0000313" key="9">
    <source>
        <dbReference type="EMBL" id="TWW65716.1"/>
    </source>
</evidence>
<reference evidence="9 10" key="1">
    <citation type="submission" date="2019-04" db="EMBL/GenBank/DDBJ databases">
        <title>Chromosome genome assembly for Takifugu flavidus.</title>
        <authorList>
            <person name="Xiao S."/>
        </authorList>
    </citation>
    <scope>NUCLEOTIDE SEQUENCE [LARGE SCALE GENOMIC DNA]</scope>
    <source>
        <strain evidence="9">HTHZ2018</strain>
        <tissue evidence="9">Muscle</tissue>
    </source>
</reference>
<dbReference type="FunFam" id="4.10.280.10:FF:000030">
    <property type="entry name" value="Twist transcription factor"/>
    <property type="match status" value="1"/>
</dbReference>
<gene>
    <name evidence="9" type="ORF">D4764_21G0006160</name>
</gene>
<dbReference type="SMART" id="SM00353">
    <property type="entry name" value="HLH"/>
    <property type="match status" value="2"/>
</dbReference>
<dbReference type="GO" id="GO:0000981">
    <property type="term" value="F:DNA-binding transcription factor activity, RNA polymerase II-specific"/>
    <property type="evidence" value="ECO:0007669"/>
    <property type="project" value="InterPro"/>
</dbReference>
<evidence type="ECO:0000256" key="2">
    <source>
        <dbReference type="ARBA" id="ARBA00022782"/>
    </source>
</evidence>
<evidence type="ECO:0000256" key="7">
    <source>
        <dbReference type="SAM" id="MobiDB-lite"/>
    </source>
</evidence>
<organism evidence="9 10">
    <name type="scientific">Takifugu flavidus</name>
    <name type="common">sansaifugu</name>
    <dbReference type="NCBI Taxonomy" id="433684"/>
    <lineage>
        <taxon>Eukaryota</taxon>
        <taxon>Metazoa</taxon>
        <taxon>Chordata</taxon>
        <taxon>Craniata</taxon>
        <taxon>Vertebrata</taxon>
        <taxon>Euteleostomi</taxon>
        <taxon>Actinopterygii</taxon>
        <taxon>Neopterygii</taxon>
        <taxon>Teleostei</taxon>
        <taxon>Neoteleostei</taxon>
        <taxon>Acanthomorphata</taxon>
        <taxon>Eupercaria</taxon>
        <taxon>Tetraodontiformes</taxon>
        <taxon>Tetradontoidea</taxon>
        <taxon>Tetraodontidae</taxon>
        <taxon>Takifugu</taxon>
    </lineage>
</organism>
<keyword evidence="2" id="KW-0221">Differentiation</keyword>
<proteinExistence type="predicted"/>
<dbReference type="Proteomes" id="UP000324091">
    <property type="component" value="Chromosome 21"/>
</dbReference>
<dbReference type="PANTHER" id="PTHR23349:SF103">
    <property type="entry name" value="TRANSCRIPTION FACTOR TWIST1"/>
    <property type="match status" value="1"/>
</dbReference>
<feature type="region of interest" description="Disordered" evidence="7">
    <location>
        <begin position="278"/>
        <end position="388"/>
    </location>
</feature>
<dbReference type="CDD" id="cd11415">
    <property type="entry name" value="bHLH_TS_FERD3L_NATO3"/>
    <property type="match status" value="1"/>
</dbReference>
<dbReference type="InterPro" id="IPR011598">
    <property type="entry name" value="bHLH_dom"/>
</dbReference>
<dbReference type="GO" id="GO:0046983">
    <property type="term" value="F:protein dimerization activity"/>
    <property type="evidence" value="ECO:0007669"/>
    <property type="project" value="InterPro"/>
</dbReference>
<evidence type="ECO:0000256" key="4">
    <source>
        <dbReference type="ARBA" id="ARBA00023125"/>
    </source>
</evidence>
<feature type="domain" description="BHLH" evidence="8">
    <location>
        <begin position="395"/>
        <end position="446"/>
    </location>
</feature>
<dbReference type="CDD" id="cd11412">
    <property type="entry name" value="bHLH_TS_TWIST1"/>
    <property type="match status" value="1"/>
</dbReference>
<dbReference type="SUPFAM" id="SSF47459">
    <property type="entry name" value="HLH, helix-loop-helix DNA-binding domain"/>
    <property type="match status" value="2"/>
</dbReference>